<feature type="binding site" evidence="7">
    <location>
        <position position="367"/>
    </location>
    <ligand>
        <name>substrate</name>
    </ligand>
</feature>
<dbReference type="PIRSF" id="PIRSF000110">
    <property type="entry name" value="G6PD"/>
    <property type="match status" value="1"/>
</dbReference>
<dbReference type="PRINTS" id="PR00079">
    <property type="entry name" value="G6PDHDRGNASE"/>
</dbReference>
<keyword evidence="3 7" id="KW-0313">Glucose metabolism</keyword>
<evidence type="ECO:0000313" key="11">
    <source>
        <dbReference type="Proteomes" id="UP000242972"/>
    </source>
</evidence>
<evidence type="ECO:0000256" key="7">
    <source>
        <dbReference type="HAMAP-Rule" id="MF_00966"/>
    </source>
</evidence>
<dbReference type="EC" id="1.1.1.49" evidence="7"/>
<name>A0A2T2XBY1_9FIRM</name>
<dbReference type="NCBIfam" id="NF009492">
    <property type="entry name" value="PRK12853.1-3"/>
    <property type="match status" value="1"/>
</dbReference>
<dbReference type="GO" id="GO:0005829">
    <property type="term" value="C:cytosol"/>
    <property type="evidence" value="ECO:0007669"/>
    <property type="project" value="TreeGrafter"/>
</dbReference>
<comment type="function">
    <text evidence="7">Catalyzes the oxidation of glucose 6-phosphate to 6-phosphogluconolactone.</text>
</comment>
<dbReference type="Gene3D" id="3.30.360.10">
    <property type="entry name" value="Dihydrodipicolinate Reductase, domain 2"/>
    <property type="match status" value="1"/>
</dbReference>
<dbReference type="PROSITE" id="PS00069">
    <property type="entry name" value="G6P_DEHYDROGENASE"/>
    <property type="match status" value="1"/>
</dbReference>
<comment type="similarity">
    <text evidence="2 7">Belongs to the glucose-6-phosphate dehydrogenase family.</text>
</comment>
<dbReference type="HAMAP" id="MF_00966">
    <property type="entry name" value="G6PD"/>
    <property type="match status" value="1"/>
</dbReference>
<dbReference type="UniPathway" id="UPA00115">
    <property type="reaction ID" value="UER00408"/>
</dbReference>
<feature type="binding site" evidence="7">
    <location>
        <position position="209"/>
    </location>
    <ligand>
        <name>substrate</name>
    </ligand>
</feature>
<dbReference type="PANTHER" id="PTHR23429">
    <property type="entry name" value="GLUCOSE-6-PHOSPHATE 1-DEHYDROGENASE G6PD"/>
    <property type="match status" value="1"/>
</dbReference>
<keyword evidence="5 7" id="KW-0560">Oxidoreductase</keyword>
<dbReference type="SUPFAM" id="SSF55347">
    <property type="entry name" value="Glyceraldehyde-3-phosphate dehydrogenase-like, C-terminal domain"/>
    <property type="match status" value="1"/>
</dbReference>
<comment type="catalytic activity">
    <reaction evidence="7">
        <text>D-glucose 6-phosphate + NADP(+) = 6-phospho-D-glucono-1,5-lactone + NADPH + H(+)</text>
        <dbReference type="Rhea" id="RHEA:15841"/>
        <dbReference type="ChEBI" id="CHEBI:15378"/>
        <dbReference type="ChEBI" id="CHEBI:57783"/>
        <dbReference type="ChEBI" id="CHEBI:57955"/>
        <dbReference type="ChEBI" id="CHEBI:58349"/>
        <dbReference type="ChEBI" id="CHEBI:61548"/>
        <dbReference type="EC" id="1.1.1.49"/>
    </reaction>
</comment>
<dbReference type="InterPro" id="IPR019796">
    <property type="entry name" value="G6P_DH_AS"/>
</dbReference>
<dbReference type="Pfam" id="PF00479">
    <property type="entry name" value="G6PD_N"/>
    <property type="match status" value="1"/>
</dbReference>
<dbReference type="InterPro" id="IPR022675">
    <property type="entry name" value="G6P_DH_C"/>
</dbReference>
<dbReference type="PANTHER" id="PTHR23429:SF0">
    <property type="entry name" value="GLUCOSE-6-PHOSPHATE 1-DEHYDROGENASE"/>
    <property type="match status" value="1"/>
</dbReference>
<dbReference type="GO" id="GO:0009051">
    <property type="term" value="P:pentose-phosphate shunt, oxidative branch"/>
    <property type="evidence" value="ECO:0007669"/>
    <property type="project" value="TreeGrafter"/>
</dbReference>
<dbReference type="InterPro" id="IPR036291">
    <property type="entry name" value="NAD(P)-bd_dom_sf"/>
</dbReference>
<dbReference type="NCBIfam" id="TIGR00871">
    <property type="entry name" value="zwf"/>
    <property type="match status" value="1"/>
</dbReference>
<gene>
    <name evidence="7 10" type="primary">zwf</name>
    <name evidence="10" type="ORF">C7B46_16190</name>
</gene>
<dbReference type="SUPFAM" id="SSF51735">
    <property type="entry name" value="NAD(P)-binding Rossmann-fold domains"/>
    <property type="match status" value="1"/>
</dbReference>
<evidence type="ECO:0000256" key="6">
    <source>
        <dbReference type="ARBA" id="ARBA00023277"/>
    </source>
</evidence>
<dbReference type="AlphaFoldDB" id="A0A2T2XBY1"/>
<dbReference type="EMBL" id="PXYW01000055">
    <property type="protein sequence ID" value="PSR32014.1"/>
    <property type="molecule type" value="Genomic_DNA"/>
</dbReference>
<evidence type="ECO:0000256" key="1">
    <source>
        <dbReference type="ARBA" id="ARBA00004937"/>
    </source>
</evidence>
<dbReference type="GO" id="GO:0006006">
    <property type="term" value="P:glucose metabolic process"/>
    <property type="evidence" value="ECO:0007669"/>
    <property type="project" value="UniProtKB-KW"/>
</dbReference>
<dbReference type="InterPro" id="IPR022674">
    <property type="entry name" value="G6P_DH_NAD-bd"/>
</dbReference>
<evidence type="ECO:0000256" key="5">
    <source>
        <dbReference type="ARBA" id="ARBA00023002"/>
    </source>
</evidence>
<feature type="binding site" evidence="7">
    <location>
        <position position="67"/>
    </location>
    <ligand>
        <name>NADP(+)</name>
        <dbReference type="ChEBI" id="CHEBI:58349"/>
    </ligand>
</feature>
<proteinExistence type="inferred from homology"/>
<evidence type="ECO:0000256" key="2">
    <source>
        <dbReference type="ARBA" id="ARBA00009975"/>
    </source>
</evidence>
<feature type="binding site" evidence="7">
    <location>
        <position position="205"/>
    </location>
    <ligand>
        <name>substrate</name>
    </ligand>
</feature>
<comment type="caution">
    <text evidence="7">Lacks conserved residue(s) required for the propagation of feature annotation.</text>
</comment>
<dbReference type="Pfam" id="PF02781">
    <property type="entry name" value="G6PD_C"/>
    <property type="match status" value="1"/>
</dbReference>
<dbReference type="Proteomes" id="UP000242972">
    <property type="component" value="Unassembled WGS sequence"/>
</dbReference>
<evidence type="ECO:0000256" key="4">
    <source>
        <dbReference type="ARBA" id="ARBA00022857"/>
    </source>
</evidence>
<feature type="domain" description="Glucose-6-phosphate dehydrogenase NAD-binding" evidence="8">
    <location>
        <begin position="30"/>
        <end position="214"/>
    </location>
</feature>
<feature type="domain" description="Glucose-6-phosphate dehydrogenase C-terminal" evidence="9">
    <location>
        <begin position="216"/>
        <end position="514"/>
    </location>
</feature>
<sequence>MSTAIMEKPMANPLREGLVDGRRPQPFTLVIFGAAGDLAHRKLFPALYNLMLDRLLPAHFNIVGLARHPYSDQEFRKEIEESIRHYSRRPWDAGEFSRFADEIHYVTANFDDAEAYRQLAAILQGIADRTHMPQNHLFYMATPPSFYPIIAQNLGAAGLNKPKQESDWVRIIVEKPFGRDLASAQDLNNDLHQVFDERQIFRIDHYLGKETVQNILVFRFANGIFEPLWNHQYIDHVQITVAESLGVEGRGSYYDNAGAIRDMVQNHMLQLVSLMAMEPPVAFEADAVRDEKVKVLRAIRPFSTRDISEYTVRGQYESGFIDGSPVPGFLDEPDIASDSRTDTFVAMRLLIDNWRWAGVPFYLRTGKRLAKRATEIAVQFKTAPHRFFSQTATPELEPNVLTLKIQPDEGIALRFGAKVPGPVVRIRTVNMEFLYGTSFADAAPEAYERLLLDAMIGDSTLFTRKDEVESAWTLVTSILNGWARAKNPIPTYESGSWGPQEAEQLIARDGFRWRRP</sequence>
<comment type="pathway">
    <text evidence="1 7">Carbohydrate degradation; pentose phosphate pathway; D-ribulose 5-phosphate from D-glucose 6-phosphate (oxidative stage): step 1/3.</text>
</comment>
<evidence type="ECO:0000259" key="8">
    <source>
        <dbReference type="Pfam" id="PF00479"/>
    </source>
</evidence>
<keyword evidence="4 7" id="KW-0521">NADP</keyword>
<feature type="binding site" evidence="7">
    <location>
        <position position="243"/>
    </location>
    <ligand>
        <name>substrate</name>
    </ligand>
</feature>
<evidence type="ECO:0000259" key="9">
    <source>
        <dbReference type="Pfam" id="PF02781"/>
    </source>
</evidence>
<organism evidence="10 11">
    <name type="scientific">Sulfobacillus benefaciens</name>
    <dbReference type="NCBI Taxonomy" id="453960"/>
    <lineage>
        <taxon>Bacteria</taxon>
        <taxon>Bacillati</taxon>
        <taxon>Bacillota</taxon>
        <taxon>Clostridia</taxon>
        <taxon>Eubacteriales</taxon>
        <taxon>Clostridiales Family XVII. Incertae Sedis</taxon>
        <taxon>Sulfobacillus</taxon>
    </lineage>
</organism>
<feature type="active site" description="Proton acceptor" evidence="7">
    <location>
        <position position="267"/>
    </location>
</feature>
<accession>A0A2T2XBY1</accession>
<dbReference type="Gene3D" id="3.40.50.720">
    <property type="entry name" value="NAD(P)-binding Rossmann-like Domain"/>
    <property type="match status" value="1"/>
</dbReference>
<feature type="binding site" evidence="7">
    <location>
        <position position="175"/>
    </location>
    <ligand>
        <name>NADP(+)</name>
        <dbReference type="ChEBI" id="CHEBI:58349"/>
    </ligand>
</feature>
<keyword evidence="6 7" id="KW-0119">Carbohydrate metabolism</keyword>
<reference evidence="10 11" key="1">
    <citation type="journal article" date="2014" name="BMC Genomics">
        <title>Comparison of environmental and isolate Sulfobacillus genomes reveals diverse carbon, sulfur, nitrogen, and hydrogen metabolisms.</title>
        <authorList>
            <person name="Justice N.B."/>
            <person name="Norman A."/>
            <person name="Brown C.T."/>
            <person name="Singh A."/>
            <person name="Thomas B.C."/>
            <person name="Banfield J.F."/>
        </authorList>
    </citation>
    <scope>NUCLEOTIDE SEQUENCE [LARGE SCALE GENOMIC DNA]</scope>
    <source>
        <strain evidence="10">AMDSBA4</strain>
    </source>
</reference>
<comment type="caution">
    <text evidence="10">The sequence shown here is derived from an EMBL/GenBank/DDBJ whole genome shotgun (WGS) entry which is preliminary data.</text>
</comment>
<feature type="binding site" evidence="7">
    <location>
        <position position="262"/>
    </location>
    <ligand>
        <name>substrate</name>
    </ligand>
</feature>
<protein>
    <recommendedName>
        <fullName evidence="7">Glucose-6-phosphate 1-dehydrogenase</fullName>
        <shortName evidence="7">G6PD</shortName>
        <ecNumber evidence="7">1.1.1.49</ecNumber>
    </recommendedName>
</protein>
<evidence type="ECO:0000313" key="10">
    <source>
        <dbReference type="EMBL" id="PSR32014.1"/>
    </source>
</evidence>
<dbReference type="GO" id="GO:0050661">
    <property type="term" value="F:NADP binding"/>
    <property type="evidence" value="ECO:0007669"/>
    <property type="project" value="UniProtKB-UniRule"/>
</dbReference>
<dbReference type="GO" id="GO:0004345">
    <property type="term" value="F:glucose-6-phosphate dehydrogenase activity"/>
    <property type="evidence" value="ECO:0007669"/>
    <property type="project" value="UniProtKB-UniRule"/>
</dbReference>
<dbReference type="InterPro" id="IPR001282">
    <property type="entry name" value="G6P_DH"/>
</dbReference>
<evidence type="ECO:0000256" key="3">
    <source>
        <dbReference type="ARBA" id="ARBA00022526"/>
    </source>
</evidence>